<feature type="compositionally biased region" description="Basic and acidic residues" evidence="1">
    <location>
        <begin position="150"/>
        <end position="161"/>
    </location>
</feature>
<organism evidence="2 3">
    <name type="scientific">Promethearchaeum syntrophicum</name>
    <dbReference type="NCBI Taxonomy" id="2594042"/>
    <lineage>
        <taxon>Archaea</taxon>
        <taxon>Promethearchaeati</taxon>
        <taxon>Promethearchaeota</taxon>
        <taxon>Promethearchaeia</taxon>
        <taxon>Promethearchaeales</taxon>
        <taxon>Promethearchaeaceae</taxon>
        <taxon>Promethearchaeum</taxon>
    </lineage>
</organism>
<gene>
    <name evidence="2" type="ORF">DSAG12_01428</name>
</gene>
<dbReference type="AlphaFoldDB" id="A0A5B9D926"/>
<protein>
    <submittedName>
        <fullName evidence="2">Uncharacterized protein</fullName>
    </submittedName>
</protein>
<accession>A0A5B9D926</accession>
<keyword evidence="3" id="KW-1185">Reference proteome</keyword>
<feature type="compositionally biased region" description="Acidic residues" evidence="1">
    <location>
        <begin position="128"/>
        <end position="149"/>
    </location>
</feature>
<name>A0A5B9D926_9ARCH</name>
<reference evidence="2 3" key="1">
    <citation type="journal article" date="2020" name="Nature">
        <title>Isolation of an archaeon at the prokaryote-eukaryote interface.</title>
        <authorList>
            <person name="Imachi H."/>
            <person name="Nobu M.K."/>
            <person name="Nakahara N."/>
            <person name="Morono Y."/>
            <person name="Ogawara M."/>
            <person name="Takaki Y."/>
            <person name="Takano Y."/>
            <person name="Uematsu K."/>
            <person name="Ikuta T."/>
            <person name="Ito M."/>
            <person name="Matsui Y."/>
            <person name="Miyazaki M."/>
            <person name="Murata K."/>
            <person name="Saito Y."/>
            <person name="Sakai S."/>
            <person name="Song C."/>
            <person name="Tasumi E."/>
            <person name="Yamanaka Y."/>
            <person name="Yamaguchi T."/>
            <person name="Kamagata Y."/>
            <person name="Tamaki H."/>
            <person name="Takai K."/>
        </authorList>
    </citation>
    <scope>NUCLEOTIDE SEQUENCE [LARGE SCALE GENOMIC DNA]</scope>
    <source>
        <strain evidence="2 3">MK-D1</strain>
    </source>
</reference>
<sequence length="271" mass="31747">MAKKKKTTKAKKTIRTIACKHLKNIDEISNARKPLCYCTARKFNLSPYNVICQICSLYVENSSQLTHKEMYVATEAKDFQFDENDLEYSDDDFVMDLEEEEEDELEDEEEIIVKKKKSKKKSKKKVEDDDDDDDDFEIEKVTEEDEEELIIGHEKEEKEVIDYEDESEEGLGKKHGPLKESDEEDEEDEEFEEEIEDFDEKEDKSEESEEVSSIDFEAEVIDKIKKVGTGENIKEICPFCQKSKVSVLRHLSKCKRCPPEIISAYKIYKKK</sequence>
<evidence type="ECO:0000313" key="2">
    <source>
        <dbReference type="EMBL" id="QEE15602.1"/>
    </source>
</evidence>
<reference evidence="2 3" key="2">
    <citation type="journal article" date="2024" name="Int. J. Syst. Evol. Microbiol.">
        <title>Promethearchaeum syntrophicum gen. nov., sp. nov., an anaerobic, obligately syntrophic archaeon, the first isolate of the lineage 'Asgard' archaea, and proposal of the new archaeal phylum Promethearchaeota phyl. nov. and kingdom Promethearchaeati regn. nov.</title>
        <authorList>
            <person name="Imachi H."/>
            <person name="Nobu M.K."/>
            <person name="Kato S."/>
            <person name="Takaki Y."/>
            <person name="Miyazaki M."/>
            <person name="Miyata M."/>
            <person name="Ogawara M."/>
            <person name="Saito Y."/>
            <person name="Sakai S."/>
            <person name="Tahara Y.O."/>
            <person name="Takano Y."/>
            <person name="Tasumi E."/>
            <person name="Uematsu K."/>
            <person name="Yoshimura T."/>
            <person name="Itoh T."/>
            <person name="Ohkuma M."/>
            <person name="Takai K."/>
        </authorList>
    </citation>
    <scope>NUCLEOTIDE SEQUENCE [LARGE SCALE GENOMIC DNA]</scope>
    <source>
        <strain evidence="2 3">MK-D1</strain>
    </source>
</reference>
<dbReference type="GeneID" id="43869634"/>
<proteinExistence type="predicted"/>
<dbReference type="EMBL" id="CP042905">
    <property type="protein sequence ID" value="QEE15602.1"/>
    <property type="molecule type" value="Genomic_DNA"/>
</dbReference>
<feature type="region of interest" description="Disordered" evidence="1">
    <location>
        <begin position="123"/>
        <end position="213"/>
    </location>
</feature>
<dbReference type="Proteomes" id="UP000321408">
    <property type="component" value="Chromosome"/>
</dbReference>
<evidence type="ECO:0000256" key="1">
    <source>
        <dbReference type="SAM" id="MobiDB-lite"/>
    </source>
</evidence>
<dbReference type="KEGG" id="psyt:DSAG12_01428"/>
<feature type="compositionally biased region" description="Acidic residues" evidence="1">
    <location>
        <begin position="181"/>
        <end position="213"/>
    </location>
</feature>
<evidence type="ECO:0000313" key="3">
    <source>
        <dbReference type="Proteomes" id="UP000321408"/>
    </source>
</evidence>
<dbReference type="RefSeq" id="WP_162306620.1">
    <property type="nucleotide sequence ID" value="NZ_CP042905.2"/>
</dbReference>